<dbReference type="AlphaFoldDB" id="A0A0F9DWB7"/>
<gene>
    <name evidence="1" type="ORF">LCGC14_2498670</name>
</gene>
<dbReference type="EMBL" id="LAZR01039789">
    <property type="protein sequence ID" value="KKL16128.1"/>
    <property type="molecule type" value="Genomic_DNA"/>
</dbReference>
<evidence type="ECO:0000313" key="1">
    <source>
        <dbReference type="EMBL" id="KKL16128.1"/>
    </source>
</evidence>
<organism evidence="1">
    <name type="scientific">marine sediment metagenome</name>
    <dbReference type="NCBI Taxonomy" id="412755"/>
    <lineage>
        <taxon>unclassified sequences</taxon>
        <taxon>metagenomes</taxon>
        <taxon>ecological metagenomes</taxon>
    </lineage>
</organism>
<proteinExistence type="predicted"/>
<reference evidence="1" key="1">
    <citation type="journal article" date="2015" name="Nature">
        <title>Complex archaea that bridge the gap between prokaryotes and eukaryotes.</title>
        <authorList>
            <person name="Spang A."/>
            <person name="Saw J.H."/>
            <person name="Jorgensen S.L."/>
            <person name="Zaremba-Niedzwiedzka K."/>
            <person name="Martijn J."/>
            <person name="Lind A.E."/>
            <person name="van Eijk R."/>
            <person name="Schleper C."/>
            <person name="Guy L."/>
            <person name="Ettema T.J."/>
        </authorList>
    </citation>
    <scope>NUCLEOTIDE SEQUENCE</scope>
</reference>
<comment type="caution">
    <text evidence="1">The sequence shown here is derived from an EMBL/GenBank/DDBJ whole genome shotgun (WGS) entry which is preliminary data.</text>
</comment>
<accession>A0A0F9DWB7</accession>
<sequence>MVLQILSGQQLFVDITLRNDSPDTAGIAYVRVIALLEGAECDVSSPPETGCVHKGLSVDDGNSEDGVFNLSPGQQMTKTFAIDPTFLTLLPSGSFLGIDIAVRDQPNKAGNVLAQAFETQQVQITAPAQVPFGVDIVTVDEHL</sequence>
<name>A0A0F9DWB7_9ZZZZ</name>
<protein>
    <submittedName>
        <fullName evidence="1">Uncharacterized protein</fullName>
    </submittedName>
</protein>